<sequence length="1612" mass="178098">MKRLTKSGNPSAGSSFGGFGAFGGSSTTSLSYITPPPDLSNIPHQIVVPFKNLLKKDSTTKAKALEELLSYVQEHDGELEDPILEAWALLYARVSIDNSRRVRELSHTLLLELMKSAKRRMEKRIPTMVGPWLAGSFDRDKVVSRAATDGISSFLNTKEKETRFWIKCQQQILDYATEAMLETPDTLSDERSCSKEDALAKYYRVTGGSLCLVLTLVDKVSVGDIEDRLSKFLAIDAVWSMAAADEPLVRRSLYQLLQILLDKRPKLLEPRLGQIGRILVSDSLKSSQVGSAASFVQALTHLTKSYPQVWGTKTHPLQRLRLFVEKGSQGGDASFWQNLDQLLTVLPKQTSPVETAAAFLKSMRIGISGRQEPRSNAHHAWGSYLRAFVRLLETIRPNVNFVEDNFFPIVRQYLHPTQEQHLWSSPTGIALSPTVWVALSRHPDSQIRSTVGEEWQRLSTSILSSMANSLPEVSREHEKSQLNIAGEGERWFALASAIKRHLQEAGTAADLSSLQDAVTNSTDKIVQEALSLLSRRNYKPFGVAAVLRAAFKSPVLLGRSGPAFATSLFPVHNETDLDLLVVSPSFAYLASCLDQLTDMIPDRFEAIWVSLVDAALRSDPAIAVTTLNPLLSLPAATPYARRHDKLQGFLASHWLTCTKGAAEPSSWELCKSSLEFESIPDSTLGSIIIDLVHQLETSPPTSNSVSTLRALELITERRPSLISNQHDAHVELITKLLALTELKDTDIAAKAATLQAHLDQKSTGERPLVTIIQRNLESASVTSLGLDVLTQRAVAAFKAGNAALEDLFPSSNLWLEQLSMFFQKKPSSSLALTSSMGGAYFLVRPTPARTLPSPQRDGQGRSIPARMAIYTGSLLSSGIPLASLPDEFYLELLYLMSLTAELASDQLTLAEDGGLWDSLSARDDSVNEIADFITLSQTIINKITSSARDWRENGLAGTSLVNRFIDLALQHSGELSPLALYSAKVLCSVLQTLTETHGTPPSRLEEWFKNKGIMKASTETAFATAACLVGFGEALVSSDSVKTLCNRLMSEMIGAFPGLEKTLYSVVIQNICFSVYEAGQIPVDIRRQTLALKQMTSWTDTPGEVSSGLATEICKGITRILPSVRGVYGPYWEQALEYCILLWTEKAKEDAPADRLPYIHASLKLVAALQEAEDSSEDLEDALKQYSEKITLGLVELLKLPPDLTQPGQIVSSFLGRMVSKSPVQHISNLADIYGLVASDSREIQTAAFGILHRTLPAAQEKLAVDVLLDNKVASLPAELLSLLLDAPTLEAYPEEVLVTFPATIRCYLLAWHLIFDCFGTASLKLQSDYAESLKKHNAVGPFLKFLFDVLGLSAGQELRLDKENFSDSHIRSYDINLANDEPEERSMNWLLIHLLFLTLKYTPGLFRTWYLECEDKPIKRSLEPWLTKYFSPLIISDALDEVAKWVDEQDAPADEPEFAVKISRAAREVIASYEVDDETASMVIRIPAAFPLDRVDVVGVKRVAVDEKKWQAWMLATQGVIQFGNGGITDGLSTFRRNFVGTMKGQDECAICYSIVSTEKRLPDKTCGTCKHSFHRICLYKWFQNSGKNSCPLCRNPIDYIGSDSKRRVVG</sequence>
<evidence type="ECO:0000256" key="4">
    <source>
        <dbReference type="ARBA" id="ARBA00007997"/>
    </source>
</evidence>
<evidence type="ECO:0000256" key="9">
    <source>
        <dbReference type="ARBA" id="ARBA00022723"/>
    </source>
</evidence>
<keyword evidence="12 16" id="KW-0833">Ubl conjugation pathway</keyword>
<dbReference type="InterPro" id="IPR054478">
    <property type="entry name" value="LTN1_UBC"/>
</dbReference>
<comment type="subcellular location">
    <subcellularLocation>
        <location evidence="2">Cytoplasm</location>
        <location evidence="2">Cytosol</location>
    </subcellularLocation>
</comment>
<dbReference type="GO" id="GO:0043023">
    <property type="term" value="F:ribosomal large subunit binding"/>
    <property type="evidence" value="ECO:0007669"/>
    <property type="project" value="TreeGrafter"/>
</dbReference>
<comment type="function">
    <text evidence="16">E3 ubiquitin-protein ligase. Component of the ribosome quality control complex (RQC), a ribosome-associated complex that mediates ubiquitination and extraction of incompletely synthesized nascent chains for proteasomal degradation.</text>
</comment>
<keyword evidence="11 15" id="KW-0863">Zinc-finger</keyword>
<dbReference type="PROSITE" id="PS50089">
    <property type="entry name" value="ZF_RING_2"/>
    <property type="match status" value="1"/>
</dbReference>
<dbReference type="PANTHER" id="PTHR12389">
    <property type="entry name" value="ZINC FINGER PROTEIN 294"/>
    <property type="match status" value="1"/>
</dbReference>
<organism evidence="18 19">
    <name type="scientific">Echria macrotheca</name>
    <dbReference type="NCBI Taxonomy" id="438768"/>
    <lineage>
        <taxon>Eukaryota</taxon>
        <taxon>Fungi</taxon>
        <taxon>Dikarya</taxon>
        <taxon>Ascomycota</taxon>
        <taxon>Pezizomycotina</taxon>
        <taxon>Sordariomycetes</taxon>
        <taxon>Sordariomycetidae</taxon>
        <taxon>Sordariales</taxon>
        <taxon>Schizotheciaceae</taxon>
        <taxon>Echria</taxon>
    </lineage>
</organism>
<evidence type="ECO:0000256" key="6">
    <source>
        <dbReference type="ARBA" id="ARBA00017157"/>
    </source>
</evidence>
<dbReference type="InterPro" id="IPR057030">
    <property type="entry name" value="TPR_Rkr-1"/>
</dbReference>
<keyword evidence="13 16" id="KW-0862">Zinc</keyword>
<keyword evidence="8 16" id="KW-0808">Transferase</keyword>
<dbReference type="InterPro" id="IPR039795">
    <property type="entry name" value="LTN1/Rkr1"/>
</dbReference>
<proteinExistence type="inferred from homology"/>
<evidence type="ECO:0000256" key="11">
    <source>
        <dbReference type="ARBA" id="ARBA00022771"/>
    </source>
</evidence>
<dbReference type="EC" id="2.3.2.27" evidence="5 16"/>
<evidence type="ECO:0000256" key="5">
    <source>
        <dbReference type="ARBA" id="ARBA00012483"/>
    </source>
</evidence>
<dbReference type="Pfam" id="PF22999">
    <property type="entry name" value="LTN1_E3_ligase_6th"/>
    <property type="match status" value="1"/>
</dbReference>
<dbReference type="Pfam" id="PF23009">
    <property type="entry name" value="UBC_like"/>
    <property type="match status" value="1"/>
</dbReference>
<evidence type="ECO:0000256" key="14">
    <source>
        <dbReference type="ARBA" id="ARBA00055150"/>
    </source>
</evidence>
<dbReference type="GO" id="GO:0008270">
    <property type="term" value="F:zinc ion binding"/>
    <property type="evidence" value="ECO:0007669"/>
    <property type="project" value="UniProtKB-KW"/>
</dbReference>
<evidence type="ECO:0000256" key="2">
    <source>
        <dbReference type="ARBA" id="ARBA00004514"/>
    </source>
</evidence>
<dbReference type="InterPro" id="IPR016024">
    <property type="entry name" value="ARM-type_fold"/>
</dbReference>
<comment type="caution">
    <text evidence="18">The sequence shown here is derived from an EMBL/GenBank/DDBJ whole genome shotgun (WGS) entry which is preliminary data.</text>
</comment>
<dbReference type="GO" id="GO:0072344">
    <property type="term" value="P:rescue of stalled ribosome"/>
    <property type="evidence" value="ECO:0007669"/>
    <property type="project" value="UniProtKB-UniRule"/>
</dbReference>
<dbReference type="InterPro" id="IPR001841">
    <property type="entry name" value="Znf_RING"/>
</dbReference>
<keyword evidence="9 16" id="KW-0479">Metal-binding</keyword>
<dbReference type="InterPro" id="IPR013083">
    <property type="entry name" value="Znf_RING/FYVE/PHD"/>
</dbReference>
<protein>
    <recommendedName>
        <fullName evidence="6 16">E3 ubiquitin-protein ligase listerin</fullName>
        <ecNumber evidence="5 16">2.3.2.27</ecNumber>
    </recommendedName>
    <alternativeName>
        <fullName evidence="16">RING-type E3 ubiquitin transferase listerin</fullName>
    </alternativeName>
</protein>
<evidence type="ECO:0000256" key="13">
    <source>
        <dbReference type="ARBA" id="ARBA00022833"/>
    </source>
</evidence>
<dbReference type="Pfam" id="PF22958">
    <property type="entry name" value="Ltn1_1st"/>
    <property type="match status" value="1"/>
</dbReference>
<evidence type="ECO:0000259" key="17">
    <source>
        <dbReference type="PROSITE" id="PS50089"/>
    </source>
</evidence>
<reference evidence="18" key="1">
    <citation type="submission" date="2023-06" db="EMBL/GenBank/DDBJ databases">
        <title>Genome-scale phylogeny and comparative genomics of the fungal order Sordariales.</title>
        <authorList>
            <consortium name="Lawrence Berkeley National Laboratory"/>
            <person name="Hensen N."/>
            <person name="Bonometti L."/>
            <person name="Westerberg I."/>
            <person name="Brannstrom I.O."/>
            <person name="Guillou S."/>
            <person name="Cros-Aarteil S."/>
            <person name="Calhoun S."/>
            <person name="Haridas S."/>
            <person name="Kuo A."/>
            <person name="Mondo S."/>
            <person name="Pangilinan J."/>
            <person name="Riley R."/>
            <person name="Labutti K."/>
            <person name="Andreopoulos B."/>
            <person name="Lipzen A."/>
            <person name="Chen C."/>
            <person name="Yanf M."/>
            <person name="Daum C."/>
            <person name="Ng V."/>
            <person name="Clum A."/>
            <person name="Steindorff A."/>
            <person name="Ohm R."/>
            <person name="Martin F."/>
            <person name="Silar P."/>
            <person name="Natvig D."/>
            <person name="Lalanne C."/>
            <person name="Gautier V."/>
            <person name="Ament-Velasquez S.L."/>
            <person name="Kruys A."/>
            <person name="Hutchinson M.I."/>
            <person name="Powell A.J."/>
            <person name="Barry K."/>
            <person name="Miller A.N."/>
            <person name="Grigoriev I.V."/>
            <person name="Debuchy R."/>
            <person name="Gladieux P."/>
            <person name="Thoren M.H."/>
            <person name="Johannesson H."/>
        </authorList>
    </citation>
    <scope>NUCLEOTIDE SEQUENCE</scope>
    <source>
        <strain evidence="18">PSN4</strain>
    </source>
</reference>
<dbReference type="PANTHER" id="PTHR12389:SF0">
    <property type="entry name" value="E3 UBIQUITIN-PROTEIN LIGASE LISTERIN"/>
    <property type="match status" value="1"/>
</dbReference>
<evidence type="ECO:0000256" key="1">
    <source>
        <dbReference type="ARBA" id="ARBA00000900"/>
    </source>
</evidence>
<dbReference type="InterPro" id="IPR054476">
    <property type="entry name" value="Ltn1_N"/>
</dbReference>
<evidence type="ECO:0000256" key="7">
    <source>
        <dbReference type="ARBA" id="ARBA00022490"/>
    </source>
</evidence>
<dbReference type="GO" id="GO:0005829">
    <property type="term" value="C:cytosol"/>
    <property type="evidence" value="ECO:0007669"/>
    <property type="project" value="UniProtKB-SubCell"/>
</dbReference>
<comment type="subunit">
    <text evidence="16">Component of the ribosome quality control complex (RQC).</text>
</comment>
<dbReference type="Gene3D" id="3.30.40.10">
    <property type="entry name" value="Zinc/RING finger domain, C3HC4 (zinc finger)"/>
    <property type="match status" value="1"/>
</dbReference>
<comment type="catalytic activity">
    <reaction evidence="1 16">
        <text>S-ubiquitinyl-[E2 ubiquitin-conjugating enzyme]-L-cysteine + [acceptor protein]-L-lysine = [E2 ubiquitin-conjugating enzyme]-L-cysteine + N(6)-ubiquitinyl-[acceptor protein]-L-lysine.</text>
        <dbReference type="EC" id="2.3.2.27"/>
    </reaction>
</comment>
<dbReference type="EMBL" id="MU839857">
    <property type="protein sequence ID" value="KAK1749513.1"/>
    <property type="molecule type" value="Genomic_DNA"/>
</dbReference>
<dbReference type="SUPFAM" id="SSF57850">
    <property type="entry name" value="RING/U-box"/>
    <property type="match status" value="1"/>
</dbReference>
<dbReference type="GO" id="GO:1990112">
    <property type="term" value="C:RQC complex"/>
    <property type="evidence" value="ECO:0007669"/>
    <property type="project" value="UniProtKB-UniRule"/>
</dbReference>
<dbReference type="SMART" id="SM01197">
    <property type="entry name" value="FANCL_C"/>
    <property type="match status" value="1"/>
</dbReference>
<dbReference type="GO" id="GO:0061630">
    <property type="term" value="F:ubiquitin protein ligase activity"/>
    <property type="evidence" value="ECO:0007669"/>
    <property type="project" value="UniProtKB-UniRule"/>
</dbReference>
<keyword evidence="7" id="KW-0963">Cytoplasm</keyword>
<dbReference type="InterPro" id="IPR039804">
    <property type="entry name" value="RING-CH-C4HC3_LTN1"/>
</dbReference>
<feature type="domain" description="RING-type" evidence="17">
    <location>
        <begin position="1550"/>
        <end position="1596"/>
    </location>
</feature>
<evidence type="ECO:0000313" key="18">
    <source>
        <dbReference type="EMBL" id="KAK1749513.1"/>
    </source>
</evidence>
<dbReference type="GO" id="GO:1990116">
    <property type="term" value="P:ribosome-associated ubiquitin-dependent protein catabolic process"/>
    <property type="evidence" value="ECO:0007669"/>
    <property type="project" value="UniProtKB-UniRule"/>
</dbReference>
<gene>
    <name evidence="18" type="ORF">QBC47DRAFT_151355</name>
</gene>
<evidence type="ECO:0000256" key="16">
    <source>
        <dbReference type="RuleBase" id="RU367090"/>
    </source>
</evidence>
<evidence type="ECO:0000256" key="8">
    <source>
        <dbReference type="ARBA" id="ARBA00022679"/>
    </source>
</evidence>
<evidence type="ECO:0000256" key="10">
    <source>
        <dbReference type="ARBA" id="ARBA00022737"/>
    </source>
</evidence>
<dbReference type="Proteomes" id="UP001239445">
    <property type="component" value="Unassembled WGS sequence"/>
</dbReference>
<keyword evidence="10" id="KW-0677">Repeat</keyword>
<comment type="function">
    <text evidence="14">E3 ubiquitin-protein ligase component of the ribosome quality control complex (RQC), a ribosome-associated complex that mediates ubiquitination and extraction of incompletely synthesized nascent chains for proteasomal degradation. Mediates ubiquitination of proteins derived from mRNAs lacking stop codons (non-stop proteins) and other translation arrest products induced by poly-lysine sequences and tandem rare codons. Ubiquitination leads to CDC48 recruitment for extraction and degradation of the incomplete translation product. May indirectly play a role in chromatin function and transcription.</text>
</comment>
<dbReference type="FunFam" id="3.30.40.10:FF:000038">
    <property type="entry name" value="E3 ubiquitin-protein ligase listerin"/>
    <property type="match status" value="1"/>
</dbReference>
<dbReference type="Pfam" id="PF13639">
    <property type="entry name" value="zf-RING_2"/>
    <property type="match status" value="1"/>
</dbReference>
<name>A0AAJ0B0N1_9PEZI</name>
<evidence type="ECO:0000256" key="15">
    <source>
        <dbReference type="PROSITE-ProRule" id="PRU00175"/>
    </source>
</evidence>
<dbReference type="SUPFAM" id="SSF48371">
    <property type="entry name" value="ARM repeat"/>
    <property type="match status" value="1"/>
</dbReference>
<comment type="pathway">
    <text evidence="3 16">Protein modification; protein ubiquitination.</text>
</comment>
<comment type="similarity">
    <text evidence="4 16">Belongs to the LTN1 family.</text>
</comment>
<dbReference type="InterPro" id="IPR054477">
    <property type="entry name" value="LTN1_E3_ligase_6th"/>
</dbReference>
<evidence type="ECO:0000256" key="12">
    <source>
        <dbReference type="ARBA" id="ARBA00022786"/>
    </source>
</evidence>
<dbReference type="CDD" id="cd16491">
    <property type="entry name" value="RING-CH-C4HC3_LTN1"/>
    <property type="match status" value="1"/>
</dbReference>
<evidence type="ECO:0000313" key="19">
    <source>
        <dbReference type="Proteomes" id="UP001239445"/>
    </source>
</evidence>
<evidence type="ECO:0000256" key="3">
    <source>
        <dbReference type="ARBA" id="ARBA00004906"/>
    </source>
</evidence>
<keyword evidence="19" id="KW-1185">Reference proteome</keyword>
<dbReference type="Pfam" id="PF23280">
    <property type="entry name" value="TPR_26"/>
    <property type="match status" value="1"/>
</dbReference>
<dbReference type="SMART" id="SM00184">
    <property type="entry name" value="RING"/>
    <property type="match status" value="1"/>
</dbReference>
<accession>A0AAJ0B0N1</accession>